<evidence type="ECO:0000313" key="2">
    <source>
        <dbReference type="Proteomes" id="UP000572863"/>
    </source>
</evidence>
<proteinExistence type="predicted"/>
<comment type="caution">
    <text evidence="1">The sequence shown here is derived from an EMBL/GenBank/DDBJ whole genome shotgun (WGS) entry which is preliminary data.</text>
</comment>
<keyword evidence="2" id="KW-1185">Reference proteome</keyword>
<protein>
    <submittedName>
        <fullName evidence="1">Glycosaminoglycan attachment protein</fullName>
    </submittedName>
</protein>
<sequence>MDKKRFSALVGPSRTPNAALVSNEIGWFANPDETVLGVLLHDIDDEYAWVTLGRDEIGRYRAFDVGSCLESKGEAEKALINKIIEITNSGKTEFPQRDKGKALDLFEIVVSDEKIHPFFRKLSEAPSFTAAKGIIDEMMPHFIDIDGNFIEQFQSAGFDARIWELYLNAYFIEEGFEFNRSFYAPDFNLEKYGQKVCVEATIVGRAKPLSEEEASRSAEPMTQEQILEKTMNEMPIKFGSPLYSKLKKEYWKHEHVAGNPLIFAIADFHEQQSMIWSSTALPNYLYGVHHNFHYEENGSLVIDPVVIEAHKHGAKKIPSGYFLQEGAEYISAVLFSNSGTISKFNRMGVQAGFGADNVILIRKGFCYDQNDNASVPKAFSYRVTNECNEDWAEGLSMFHNPNALHPVNPELFPSVAHHFFEDGQIVSYLPEFHPYSSTTSILNVVDDDEWEKMKSKGGV</sequence>
<dbReference type="EMBL" id="JACARY010000064">
    <property type="protein sequence ID" value="NWD97934.1"/>
    <property type="molecule type" value="Genomic_DNA"/>
</dbReference>
<name>A0ABX2R1I6_9PSED</name>
<reference evidence="1 2" key="1">
    <citation type="submission" date="2020-04" db="EMBL/GenBank/DDBJ databases">
        <title>Molecular characterization of pseudomonads from Agaricus bisporus reveal novel blotch 2 pathogens in Western Europe.</title>
        <authorList>
            <person name="Taparia T."/>
            <person name="Krijger M."/>
            <person name="Haynes E."/>
            <person name="Elpinstone J.G."/>
            <person name="Noble R."/>
            <person name="Van Der Wolf J."/>
        </authorList>
    </citation>
    <scope>NUCLEOTIDE SEQUENCE [LARGE SCALE GENOMIC DNA]</scope>
    <source>
        <strain evidence="1 2">P7774</strain>
    </source>
</reference>
<evidence type="ECO:0000313" key="1">
    <source>
        <dbReference type="EMBL" id="NWD97934.1"/>
    </source>
</evidence>
<organism evidence="1 2">
    <name type="scientific">Pseudomonas reactans</name>
    <dbReference type="NCBI Taxonomy" id="117680"/>
    <lineage>
        <taxon>Bacteria</taxon>
        <taxon>Pseudomonadati</taxon>
        <taxon>Pseudomonadota</taxon>
        <taxon>Gammaproteobacteria</taxon>
        <taxon>Pseudomonadales</taxon>
        <taxon>Pseudomonadaceae</taxon>
        <taxon>Pseudomonas</taxon>
    </lineage>
</organism>
<accession>A0ABX2R1I6</accession>
<gene>
    <name evidence="1" type="ORF">HX871_26225</name>
</gene>
<dbReference type="Proteomes" id="UP000572863">
    <property type="component" value="Unassembled WGS sequence"/>
</dbReference>